<dbReference type="GO" id="GO:0052689">
    <property type="term" value="F:carboxylic ester hydrolase activity"/>
    <property type="evidence" value="ECO:0007669"/>
    <property type="project" value="InterPro"/>
</dbReference>
<feature type="active site" description="Charge relay system" evidence="1">
    <location>
        <position position="250"/>
    </location>
</feature>
<feature type="active site" description="Nucleophile" evidence="1">
    <location>
        <position position="98"/>
    </location>
</feature>
<dbReference type="PANTHER" id="PTHR11614">
    <property type="entry name" value="PHOSPHOLIPASE-RELATED"/>
    <property type="match status" value="1"/>
</dbReference>
<feature type="active site" description="Charge relay system" evidence="1">
    <location>
        <position position="221"/>
    </location>
</feature>
<evidence type="ECO:0000259" key="3">
    <source>
        <dbReference type="Pfam" id="PF12146"/>
    </source>
</evidence>
<dbReference type="InterPro" id="IPR051044">
    <property type="entry name" value="MAG_DAG_Lipase"/>
</dbReference>
<evidence type="ECO:0000256" key="1">
    <source>
        <dbReference type="PIRSR" id="PIRSR017388-1"/>
    </source>
</evidence>
<keyword evidence="5" id="KW-1185">Reference proteome</keyword>
<reference evidence="5" key="1">
    <citation type="submission" date="2018-05" db="EMBL/GenBank/DDBJ databases">
        <title>Zavarzinia sp. HR-AS.</title>
        <authorList>
            <person name="Lee Y."/>
            <person name="Jeon C.O."/>
        </authorList>
    </citation>
    <scope>NUCLEOTIDE SEQUENCE [LARGE SCALE GENOMIC DNA]</scope>
    <source>
        <strain evidence="5">DSM 1231</strain>
    </source>
</reference>
<dbReference type="Gene3D" id="3.40.50.1820">
    <property type="entry name" value="alpha/beta hydrolase"/>
    <property type="match status" value="1"/>
</dbReference>
<feature type="transmembrane region" description="Helical" evidence="2">
    <location>
        <begin position="91"/>
        <end position="109"/>
    </location>
</feature>
<dbReference type="OrthoDB" id="8476759at2"/>
<dbReference type="InterPro" id="IPR022742">
    <property type="entry name" value="Hydrolase_4"/>
</dbReference>
<organism evidence="4 5">
    <name type="scientific">Zavarzinia compransoris</name>
    <dbReference type="NCBI Taxonomy" id="1264899"/>
    <lineage>
        <taxon>Bacteria</taxon>
        <taxon>Pseudomonadati</taxon>
        <taxon>Pseudomonadota</taxon>
        <taxon>Alphaproteobacteria</taxon>
        <taxon>Rhodospirillales</taxon>
        <taxon>Zavarziniaceae</taxon>
        <taxon>Zavarzinia</taxon>
    </lineage>
</organism>
<evidence type="ECO:0000313" key="4">
    <source>
        <dbReference type="EMBL" id="PWR23060.1"/>
    </source>
</evidence>
<dbReference type="PIRSF" id="PIRSF017388">
    <property type="entry name" value="Esterase_lipase"/>
    <property type="match status" value="1"/>
</dbReference>
<sequence length="283" mass="30701">MTAAPPPPPPRGAGFHFAGGSTAVLLIHGLTGTPGEVKPLARALARDGNSVYGVQLAGHCGTEADLLATDRHDWLDSALDAFDRIRRNHETVFVGGLSMGALLSLMVAAERPGLVAGCLLYSPTMFYDGWSIPRASIFLHLALVLGLGRFVRFRESFPHGIKDERLRAKIVSQMEAGRSADAGLLYMPGLSLRQLLRLISTLKRRLPRIRTPTLLLHAREDDVTSIRNAAYIAANIGGRIEKILLENSYHMITIDQERDLVADHSAAFIRRIGPASRAAVMAG</sequence>
<feature type="transmembrane region" description="Helical" evidence="2">
    <location>
        <begin position="129"/>
        <end position="151"/>
    </location>
</feature>
<dbReference type="Proteomes" id="UP000246077">
    <property type="component" value="Unassembled WGS sequence"/>
</dbReference>
<name>A0A317EA89_9PROT</name>
<keyword evidence="2" id="KW-1133">Transmembrane helix</keyword>
<proteinExistence type="predicted"/>
<dbReference type="AlphaFoldDB" id="A0A317EA89"/>
<keyword evidence="2" id="KW-0472">Membrane</keyword>
<keyword evidence="4" id="KW-0378">Hydrolase</keyword>
<evidence type="ECO:0000313" key="5">
    <source>
        <dbReference type="Proteomes" id="UP000246077"/>
    </source>
</evidence>
<accession>A0A317EA89</accession>
<feature type="domain" description="Serine aminopeptidase S33" evidence="3">
    <location>
        <begin position="23"/>
        <end position="257"/>
    </location>
</feature>
<gene>
    <name evidence="4" type="ORF">DKG75_00330</name>
</gene>
<dbReference type="SUPFAM" id="SSF53474">
    <property type="entry name" value="alpha/beta-Hydrolases"/>
    <property type="match status" value="1"/>
</dbReference>
<dbReference type="InterPro" id="IPR012354">
    <property type="entry name" value="Esterase_lipase"/>
</dbReference>
<dbReference type="InterPro" id="IPR029058">
    <property type="entry name" value="AB_hydrolase_fold"/>
</dbReference>
<comment type="caution">
    <text evidence="4">The sequence shown here is derived from an EMBL/GenBank/DDBJ whole genome shotgun (WGS) entry which is preliminary data.</text>
</comment>
<keyword evidence="2" id="KW-0812">Transmembrane</keyword>
<evidence type="ECO:0000256" key="2">
    <source>
        <dbReference type="SAM" id="Phobius"/>
    </source>
</evidence>
<dbReference type="EMBL" id="QGLF01000001">
    <property type="protein sequence ID" value="PWR23060.1"/>
    <property type="molecule type" value="Genomic_DNA"/>
</dbReference>
<dbReference type="RefSeq" id="WP_109919095.1">
    <property type="nucleotide sequence ID" value="NZ_QGLF01000001.1"/>
</dbReference>
<dbReference type="Pfam" id="PF12146">
    <property type="entry name" value="Hydrolase_4"/>
    <property type="match status" value="1"/>
</dbReference>
<protein>
    <submittedName>
        <fullName evidence="4">Alpha/beta hydrolase</fullName>
    </submittedName>
</protein>